<dbReference type="Pfam" id="PF13377">
    <property type="entry name" value="Peripla_BP_3"/>
    <property type="match status" value="1"/>
</dbReference>
<dbReference type="SUPFAM" id="SSF47413">
    <property type="entry name" value="lambda repressor-like DNA-binding domains"/>
    <property type="match status" value="1"/>
</dbReference>
<keyword evidence="1" id="KW-0805">Transcription regulation</keyword>
<name>A0A9D2KYU8_9FIRM</name>
<keyword evidence="2" id="KW-0238">DNA-binding</keyword>
<accession>A0A9D2KYU8</accession>
<dbReference type="Gene3D" id="3.40.50.2300">
    <property type="match status" value="2"/>
</dbReference>
<evidence type="ECO:0000256" key="2">
    <source>
        <dbReference type="ARBA" id="ARBA00023125"/>
    </source>
</evidence>
<reference evidence="5" key="1">
    <citation type="journal article" date="2021" name="PeerJ">
        <title>Extensive microbial diversity within the chicken gut microbiome revealed by metagenomics and culture.</title>
        <authorList>
            <person name="Gilroy R."/>
            <person name="Ravi A."/>
            <person name="Getino M."/>
            <person name="Pursley I."/>
            <person name="Horton D.L."/>
            <person name="Alikhan N.F."/>
            <person name="Baker D."/>
            <person name="Gharbi K."/>
            <person name="Hall N."/>
            <person name="Watson M."/>
            <person name="Adriaenssens E.M."/>
            <person name="Foster-Nyarko E."/>
            <person name="Jarju S."/>
            <person name="Secka A."/>
            <person name="Antonio M."/>
            <person name="Oren A."/>
            <person name="Chaudhuri R.R."/>
            <person name="La Ragione R."/>
            <person name="Hildebrand F."/>
            <person name="Pallen M.J."/>
        </authorList>
    </citation>
    <scope>NUCLEOTIDE SEQUENCE</scope>
    <source>
        <strain evidence="5">CHK179-7159</strain>
    </source>
</reference>
<feature type="non-terminal residue" evidence="5">
    <location>
        <position position="310"/>
    </location>
</feature>
<keyword evidence="3" id="KW-0804">Transcription</keyword>
<dbReference type="EMBL" id="DWYY01000007">
    <property type="protein sequence ID" value="HJA91664.1"/>
    <property type="molecule type" value="Genomic_DNA"/>
</dbReference>
<evidence type="ECO:0000259" key="4">
    <source>
        <dbReference type="PROSITE" id="PS50932"/>
    </source>
</evidence>
<dbReference type="CDD" id="cd01392">
    <property type="entry name" value="HTH_LacI"/>
    <property type="match status" value="1"/>
</dbReference>
<feature type="domain" description="HTH lacI-type" evidence="4">
    <location>
        <begin position="10"/>
        <end position="64"/>
    </location>
</feature>
<dbReference type="PANTHER" id="PTHR30146:SF154">
    <property type="entry name" value="TRANSCRIPTION REGULATOR, MEMBER OF GALR FAMILY"/>
    <property type="match status" value="1"/>
</dbReference>
<dbReference type="Proteomes" id="UP000886858">
    <property type="component" value="Unassembled WGS sequence"/>
</dbReference>
<dbReference type="InterPro" id="IPR046335">
    <property type="entry name" value="LacI/GalR-like_sensor"/>
</dbReference>
<dbReference type="CDD" id="cd06267">
    <property type="entry name" value="PBP1_LacI_sugar_binding-like"/>
    <property type="match status" value="1"/>
</dbReference>
<dbReference type="GO" id="GO:0000976">
    <property type="term" value="F:transcription cis-regulatory region binding"/>
    <property type="evidence" value="ECO:0007669"/>
    <property type="project" value="TreeGrafter"/>
</dbReference>
<dbReference type="GO" id="GO:0003700">
    <property type="term" value="F:DNA-binding transcription factor activity"/>
    <property type="evidence" value="ECO:0007669"/>
    <property type="project" value="TreeGrafter"/>
</dbReference>
<dbReference type="Pfam" id="PF00356">
    <property type="entry name" value="LacI"/>
    <property type="match status" value="1"/>
</dbReference>
<dbReference type="AlphaFoldDB" id="A0A9D2KYU8"/>
<evidence type="ECO:0000313" key="5">
    <source>
        <dbReference type="EMBL" id="HJA91664.1"/>
    </source>
</evidence>
<proteinExistence type="predicted"/>
<dbReference type="InterPro" id="IPR000843">
    <property type="entry name" value="HTH_LacI"/>
</dbReference>
<gene>
    <name evidence="5" type="ORF">H9717_00840</name>
</gene>
<evidence type="ECO:0000256" key="1">
    <source>
        <dbReference type="ARBA" id="ARBA00023015"/>
    </source>
</evidence>
<dbReference type="Gene3D" id="1.10.260.40">
    <property type="entry name" value="lambda repressor-like DNA-binding domains"/>
    <property type="match status" value="1"/>
</dbReference>
<dbReference type="InterPro" id="IPR010982">
    <property type="entry name" value="Lambda_DNA-bd_dom_sf"/>
</dbReference>
<dbReference type="SUPFAM" id="SSF53822">
    <property type="entry name" value="Periplasmic binding protein-like I"/>
    <property type="match status" value="1"/>
</dbReference>
<reference evidence="5" key="2">
    <citation type="submission" date="2021-04" db="EMBL/GenBank/DDBJ databases">
        <authorList>
            <person name="Gilroy R."/>
        </authorList>
    </citation>
    <scope>NUCLEOTIDE SEQUENCE</scope>
    <source>
        <strain evidence="5">CHK179-7159</strain>
    </source>
</reference>
<comment type="caution">
    <text evidence="5">The sequence shown here is derived from an EMBL/GenBank/DDBJ whole genome shotgun (WGS) entry which is preliminary data.</text>
</comment>
<dbReference type="SMART" id="SM00354">
    <property type="entry name" value="HTH_LACI"/>
    <property type="match status" value="1"/>
</dbReference>
<sequence length="310" mass="34030">MAQRKKSGSVTLKDIAAATGFSANTVSRALADKSDISEETKEVIRKKAEEMGYIANALASFLRSGVSRNISIIVGDISNPHFSVMVKEMQMLLQKKGYNSIIFNTEENPEMERQAVTVSISQNVDGIIICPAPGGEANIGLLRHYGKPFVLIGRRLEEETSYVICDDENSGYLAACYLMDMGHREILFLNGPKGISSAAERLSGYRRALRERGIPYNGRLVHTVPVTAGKGTERMRRALAGEQHYTAVLAFSDILAWQAVCILEELGKKVPDDCSVIGFDNIRFTYPRRLTSISSSKTTMARKCAGILLG</sequence>
<dbReference type="PANTHER" id="PTHR30146">
    <property type="entry name" value="LACI-RELATED TRANSCRIPTIONAL REPRESSOR"/>
    <property type="match status" value="1"/>
</dbReference>
<organism evidence="5 6">
    <name type="scientific">Candidatus Eisenbergiella merdipullorum</name>
    <dbReference type="NCBI Taxonomy" id="2838553"/>
    <lineage>
        <taxon>Bacteria</taxon>
        <taxon>Bacillati</taxon>
        <taxon>Bacillota</taxon>
        <taxon>Clostridia</taxon>
        <taxon>Lachnospirales</taxon>
        <taxon>Lachnospiraceae</taxon>
        <taxon>Eisenbergiella</taxon>
    </lineage>
</organism>
<protein>
    <submittedName>
        <fullName evidence="5">LacI family transcriptional regulator</fullName>
    </submittedName>
</protein>
<dbReference type="PROSITE" id="PS50932">
    <property type="entry name" value="HTH_LACI_2"/>
    <property type="match status" value="1"/>
</dbReference>
<evidence type="ECO:0000313" key="6">
    <source>
        <dbReference type="Proteomes" id="UP000886858"/>
    </source>
</evidence>
<evidence type="ECO:0000256" key="3">
    <source>
        <dbReference type="ARBA" id="ARBA00023163"/>
    </source>
</evidence>
<dbReference type="InterPro" id="IPR028082">
    <property type="entry name" value="Peripla_BP_I"/>
</dbReference>